<proteinExistence type="inferred from homology"/>
<evidence type="ECO:0000259" key="9">
    <source>
        <dbReference type="Pfam" id="PF01545"/>
    </source>
</evidence>
<feature type="transmembrane region" description="Helical" evidence="8">
    <location>
        <begin position="166"/>
        <end position="184"/>
    </location>
</feature>
<organism evidence="11 12">
    <name type="scientific">Nocardioides phosphati</name>
    <dbReference type="NCBI Taxonomy" id="1867775"/>
    <lineage>
        <taxon>Bacteria</taxon>
        <taxon>Bacillati</taxon>
        <taxon>Actinomycetota</taxon>
        <taxon>Actinomycetes</taxon>
        <taxon>Propionibacteriales</taxon>
        <taxon>Nocardioidaceae</taxon>
        <taxon>Nocardioides</taxon>
    </lineage>
</organism>
<feature type="transmembrane region" description="Helical" evidence="8">
    <location>
        <begin position="91"/>
        <end position="110"/>
    </location>
</feature>
<evidence type="ECO:0000256" key="7">
    <source>
        <dbReference type="ARBA" id="ARBA00023136"/>
    </source>
</evidence>
<dbReference type="Proteomes" id="UP000655410">
    <property type="component" value="Unassembled WGS sequence"/>
</dbReference>
<dbReference type="Pfam" id="PF16916">
    <property type="entry name" value="ZT_dimer"/>
    <property type="match status" value="1"/>
</dbReference>
<protein>
    <submittedName>
        <fullName evidence="11">Cation transporter</fullName>
    </submittedName>
</protein>
<evidence type="ECO:0000256" key="8">
    <source>
        <dbReference type="SAM" id="Phobius"/>
    </source>
</evidence>
<evidence type="ECO:0000256" key="5">
    <source>
        <dbReference type="ARBA" id="ARBA00022989"/>
    </source>
</evidence>
<dbReference type="NCBIfam" id="TIGR01297">
    <property type="entry name" value="CDF"/>
    <property type="match status" value="1"/>
</dbReference>
<gene>
    <name evidence="11" type="ORF">GCM10011584_01730</name>
</gene>
<feature type="domain" description="Cation efflux protein transmembrane" evidence="9">
    <location>
        <begin position="25"/>
        <end position="215"/>
    </location>
</feature>
<feature type="transmembrane region" description="Helical" evidence="8">
    <location>
        <begin position="23"/>
        <end position="48"/>
    </location>
</feature>
<keyword evidence="5 8" id="KW-1133">Transmembrane helix</keyword>
<evidence type="ECO:0000256" key="2">
    <source>
        <dbReference type="ARBA" id="ARBA00008873"/>
    </source>
</evidence>
<comment type="similarity">
    <text evidence="2">Belongs to the cation diffusion facilitator (CDF) transporter (TC 2.A.4) family. SLC30A subfamily.</text>
</comment>
<feature type="domain" description="Cation efflux protein cytoplasmic" evidence="10">
    <location>
        <begin position="219"/>
        <end position="297"/>
    </location>
</feature>
<evidence type="ECO:0000256" key="1">
    <source>
        <dbReference type="ARBA" id="ARBA00004141"/>
    </source>
</evidence>
<dbReference type="Gene3D" id="1.20.1510.10">
    <property type="entry name" value="Cation efflux protein transmembrane domain"/>
    <property type="match status" value="1"/>
</dbReference>
<dbReference type="InterPro" id="IPR036837">
    <property type="entry name" value="Cation_efflux_CTD_sf"/>
</dbReference>
<dbReference type="InterPro" id="IPR050681">
    <property type="entry name" value="CDF/SLC30A"/>
</dbReference>
<evidence type="ECO:0000313" key="12">
    <source>
        <dbReference type="Proteomes" id="UP000655410"/>
    </source>
</evidence>
<comment type="caution">
    <text evidence="11">The sequence shown here is derived from an EMBL/GenBank/DDBJ whole genome shotgun (WGS) entry which is preliminary data.</text>
</comment>
<dbReference type="SUPFAM" id="SSF160240">
    <property type="entry name" value="Cation efflux protein cytoplasmic domain-like"/>
    <property type="match status" value="1"/>
</dbReference>
<feature type="transmembrane region" description="Helical" evidence="8">
    <location>
        <begin position="190"/>
        <end position="207"/>
    </location>
</feature>
<dbReference type="InterPro" id="IPR002524">
    <property type="entry name" value="Cation_efflux"/>
</dbReference>
<evidence type="ECO:0000256" key="3">
    <source>
        <dbReference type="ARBA" id="ARBA00022448"/>
    </source>
</evidence>
<dbReference type="SUPFAM" id="SSF161111">
    <property type="entry name" value="Cation efflux protein transmembrane domain-like"/>
    <property type="match status" value="1"/>
</dbReference>
<keyword evidence="6" id="KW-0406">Ion transport</keyword>
<dbReference type="PANTHER" id="PTHR11562">
    <property type="entry name" value="CATION EFFLUX PROTEIN/ ZINC TRANSPORTER"/>
    <property type="match status" value="1"/>
</dbReference>
<evidence type="ECO:0000313" key="11">
    <source>
        <dbReference type="EMBL" id="GGO84364.1"/>
    </source>
</evidence>
<keyword evidence="7 8" id="KW-0472">Membrane</keyword>
<evidence type="ECO:0000256" key="6">
    <source>
        <dbReference type="ARBA" id="ARBA00023065"/>
    </source>
</evidence>
<dbReference type="PANTHER" id="PTHR11562:SF17">
    <property type="entry name" value="RE54080P-RELATED"/>
    <property type="match status" value="1"/>
</dbReference>
<dbReference type="InterPro" id="IPR058533">
    <property type="entry name" value="Cation_efflux_TM"/>
</dbReference>
<comment type="subcellular location">
    <subcellularLocation>
        <location evidence="1">Membrane</location>
        <topology evidence="1">Multi-pass membrane protein</topology>
    </subcellularLocation>
</comment>
<keyword evidence="3" id="KW-0813">Transport</keyword>
<sequence length="308" mass="32041">MGAGHDHGGGHQHGVAADADRRLLWSALGLLAAFMVGEVVVALVSGSLALLSDAAHMLSDVGAIGAALWAMRLAARPASLVWTYGFKRAEILAAAVNGITLLVVAGMLTVEAVRRLADPPDVAGGAVVVVAIVGCVVNVAAVALLARANRSSLNVEGAYQHVLTDLYGFIGTAIAGVVILTTGWMPADTIATLLVVVLMLHAAWGLLRQSGRVLLEGAPEHVELAEVRADLLAVDHVLDVHDLHAWTITSGLPALTAHLVVEDGCFQDGHTAALLAEVQQALHAKFDVEHSTFQFEPVAHASSETGRH</sequence>
<keyword evidence="12" id="KW-1185">Reference proteome</keyword>
<dbReference type="Pfam" id="PF01545">
    <property type="entry name" value="Cation_efflux"/>
    <property type="match status" value="1"/>
</dbReference>
<name>A0ABQ2N9Z8_9ACTN</name>
<evidence type="ECO:0000259" key="10">
    <source>
        <dbReference type="Pfam" id="PF16916"/>
    </source>
</evidence>
<dbReference type="RefSeq" id="WP_188781975.1">
    <property type="nucleotide sequence ID" value="NZ_BMNI01000001.1"/>
</dbReference>
<evidence type="ECO:0000256" key="4">
    <source>
        <dbReference type="ARBA" id="ARBA00022692"/>
    </source>
</evidence>
<reference evidence="12" key="1">
    <citation type="journal article" date="2019" name="Int. J. Syst. Evol. Microbiol.">
        <title>The Global Catalogue of Microorganisms (GCM) 10K type strain sequencing project: providing services to taxonomists for standard genome sequencing and annotation.</title>
        <authorList>
            <consortium name="The Broad Institute Genomics Platform"/>
            <consortium name="The Broad Institute Genome Sequencing Center for Infectious Disease"/>
            <person name="Wu L."/>
            <person name="Ma J."/>
        </authorList>
    </citation>
    <scope>NUCLEOTIDE SEQUENCE [LARGE SCALE GENOMIC DNA]</scope>
    <source>
        <strain evidence="12">CGMCC 4.7371</strain>
    </source>
</reference>
<feature type="transmembrane region" description="Helical" evidence="8">
    <location>
        <begin position="122"/>
        <end position="145"/>
    </location>
</feature>
<accession>A0ABQ2N9Z8</accession>
<dbReference type="EMBL" id="BMNI01000001">
    <property type="protein sequence ID" value="GGO84364.1"/>
    <property type="molecule type" value="Genomic_DNA"/>
</dbReference>
<keyword evidence="4 8" id="KW-0812">Transmembrane</keyword>
<dbReference type="InterPro" id="IPR027469">
    <property type="entry name" value="Cation_efflux_TMD_sf"/>
</dbReference>
<dbReference type="InterPro" id="IPR027470">
    <property type="entry name" value="Cation_efflux_CTD"/>
</dbReference>